<feature type="transmembrane region" description="Helical" evidence="1">
    <location>
        <begin position="342"/>
        <end position="369"/>
    </location>
</feature>
<dbReference type="PANTHER" id="PTHR34401">
    <property type="entry name" value="PROTEIN CBG12388-RELATED"/>
    <property type="match status" value="1"/>
</dbReference>
<dbReference type="STRING" id="6290.A0A158QMQ2"/>
<keyword evidence="4" id="KW-1185">Reference proteome</keyword>
<keyword evidence="1" id="KW-1133">Transmembrane helix</keyword>
<reference evidence="5" key="1">
    <citation type="submission" date="2016-04" db="UniProtKB">
        <authorList>
            <consortium name="WormBaseParasite"/>
        </authorList>
    </citation>
    <scope>IDENTIFICATION</scope>
</reference>
<organism evidence="5">
    <name type="scientific">Haemonchus placei</name>
    <name type="common">Barber's pole worm</name>
    <dbReference type="NCBI Taxonomy" id="6290"/>
    <lineage>
        <taxon>Eukaryota</taxon>
        <taxon>Metazoa</taxon>
        <taxon>Ecdysozoa</taxon>
        <taxon>Nematoda</taxon>
        <taxon>Chromadorea</taxon>
        <taxon>Rhabditida</taxon>
        <taxon>Rhabditina</taxon>
        <taxon>Rhabditomorpha</taxon>
        <taxon>Strongyloidea</taxon>
        <taxon>Trichostrongylidae</taxon>
        <taxon>Haemonchus</taxon>
    </lineage>
</organism>
<dbReference type="AlphaFoldDB" id="A0A158QMQ2"/>
<protein>
    <submittedName>
        <fullName evidence="3 5">Uncharacterized protein</fullName>
    </submittedName>
</protein>
<feature type="transmembrane region" description="Helical" evidence="1">
    <location>
        <begin position="285"/>
        <end position="303"/>
    </location>
</feature>
<evidence type="ECO:0000256" key="2">
    <source>
        <dbReference type="SAM" id="SignalP"/>
    </source>
</evidence>
<feature type="transmembrane region" description="Helical" evidence="1">
    <location>
        <begin position="390"/>
        <end position="411"/>
    </location>
</feature>
<evidence type="ECO:0000313" key="5">
    <source>
        <dbReference type="WBParaSite" id="HPLM_0000898601-mRNA-1"/>
    </source>
</evidence>
<keyword evidence="2" id="KW-0732">Signal</keyword>
<dbReference type="Proteomes" id="UP000268014">
    <property type="component" value="Unassembled WGS sequence"/>
</dbReference>
<proteinExistence type="predicted"/>
<dbReference type="WBParaSite" id="HPLM_0000898601-mRNA-1">
    <property type="protein sequence ID" value="HPLM_0000898601-mRNA-1"/>
    <property type="gene ID" value="HPLM_0000898601"/>
</dbReference>
<evidence type="ECO:0000256" key="1">
    <source>
        <dbReference type="SAM" id="Phobius"/>
    </source>
</evidence>
<dbReference type="PANTHER" id="PTHR34401:SF3">
    <property type="entry name" value="DB DOMAIN-CONTAINING PROTEIN"/>
    <property type="match status" value="1"/>
</dbReference>
<dbReference type="OrthoDB" id="5867340at2759"/>
<accession>A0A158QMQ2</accession>
<gene>
    <name evidence="3" type="ORF">HPLM_LOCUS8978</name>
</gene>
<feature type="transmembrane region" description="Helical" evidence="1">
    <location>
        <begin position="310"/>
        <end position="330"/>
    </location>
</feature>
<name>A0A158QMQ2_HAEPC</name>
<reference evidence="3 4" key="2">
    <citation type="submission" date="2018-11" db="EMBL/GenBank/DDBJ databases">
        <authorList>
            <consortium name="Pathogen Informatics"/>
        </authorList>
    </citation>
    <scope>NUCLEOTIDE SEQUENCE [LARGE SCALE GENOMIC DNA]</scope>
    <source>
        <strain evidence="3 4">MHpl1</strain>
    </source>
</reference>
<keyword evidence="1" id="KW-0812">Transmembrane</keyword>
<feature type="signal peptide" evidence="2">
    <location>
        <begin position="1"/>
        <end position="17"/>
    </location>
</feature>
<dbReference type="EMBL" id="UZAF01016971">
    <property type="protein sequence ID" value="VDO36292.1"/>
    <property type="molecule type" value="Genomic_DNA"/>
</dbReference>
<evidence type="ECO:0000313" key="4">
    <source>
        <dbReference type="Proteomes" id="UP000268014"/>
    </source>
</evidence>
<keyword evidence="1" id="KW-0472">Membrane</keyword>
<feature type="chain" id="PRO_5043135514" evidence="2">
    <location>
        <begin position="18"/>
        <end position="478"/>
    </location>
</feature>
<evidence type="ECO:0000313" key="3">
    <source>
        <dbReference type="EMBL" id="VDO36292.1"/>
    </source>
</evidence>
<sequence length="478" mass="53562">MLSVLLISAFILVICSAQEVPQCTCEQLAPCLQVNADTFFNCGDECQSHTGAMNFDYAAARQCFMQIHDQMDRAIECFKRFYDGSCATGQPQMVQKRDLEILKLTLYGRLDNMLQQSGIANQVMDFVGSSRGFTNCEIRCISKISPFSCKEQNNCGLIEPSDEVIVNNMMQCAIQNGIDTPTVQGLCRCLAQAGASSIGLNRELRKKKNDFDFFVTDIYGPVALFQRLAFKRRHSGTTSEAGTISTSLMTASAFLRRGRPYNTRIEDGKFEQTNWSAHQCDLSDYTLFALILSAFSFVVYNALFLAAQLWGAVGTLALGLYYIVPFWGYARGNTTVLRIGTGLQAIATAVIFGFFVFFCVEIFVPHSLVYKVLTYIIHMDEDRRVKVARYTSIGMTVDSLVTSLLHLWALVMCFLQCRQEDIKSDAPLEAMAIHTELDYPQFALPRLRTTSDGEIVGTLRSKARLDHHHLSMPPPTRF</sequence>